<proteinExistence type="predicted"/>
<dbReference type="EMBL" id="CP133568">
    <property type="protein sequence ID" value="WMT02647.1"/>
    <property type="molecule type" value="Genomic_DNA"/>
</dbReference>
<dbReference type="RefSeq" id="WP_309151626.1">
    <property type="nucleotide sequence ID" value="NZ_CP133568.1"/>
</dbReference>
<protein>
    <submittedName>
        <fullName evidence="1">Uncharacterized protein</fullName>
    </submittedName>
</protein>
<organism evidence="1 2">
    <name type="scientific">Lysobacter yananisis</name>
    <dbReference type="NCBI Taxonomy" id="1003114"/>
    <lineage>
        <taxon>Bacteria</taxon>
        <taxon>Pseudomonadati</taxon>
        <taxon>Pseudomonadota</taxon>
        <taxon>Gammaproteobacteria</taxon>
        <taxon>Lysobacterales</taxon>
        <taxon>Lysobacteraceae</taxon>
        <taxon>Lysobacter</taxon>
    </lineage>
</organism>
<evidence type="ECO:0000313" key="2">
    <source>
        <dbReference type="Proteomes" id="UP001229313"/>
    </source>
</evidence>
<keyword evidence="2" id="KW-1185">Reference proteome</keyword>
<dbReference type="Proteomes" id="UP001229313">
    <property type="component" value="Chromosome"/>
</dbReference>
<accession>A0ABY9P6F7</accession>
<sequence length="286" mass="31441">MADTSALRSPPRSGDRLFDCVGYRSRAIGRSGPRGQRRSKPLRLPLSSVECRGGHPGLAHGADLPSALLREADSGAIVWGHALQAGKHGWLETLSILYWLNELRTAPLPPIHLFVPEHSLTGDVRHRLDAMLAPAGRSCADYFVWVTHLSQAALMWGGRFGLAYSRFPGAFGFYVLESVHQGCPVHTNGVGSNRYLLRPDHGIDVYETLDMVEDARGQRDPAAWRGVAERILRDLGRDETVWAQCERGGRVIESTLSPGNFESDLTQSLHSLDDAAMLLRFGLEGL</sequence>
<gene>
    <name evidence="1" type="ORF">RDV84_22210</name>
</gene>
<reference evidence="1 2" key="1">
    <citation type="submission" date="2023-08" db="EMBL/GenBank/DDBJ databases">
        <title>The whole genome sequence of Lysobacter yananisis.</title>
        <authorList>
            <person name="Sun H."/>
        </authorList>
    </citation>
    <scope>NUCLEOTIDE SEQUENCE [LARGE SCALE GENOMIC DNA]</scope>
    <source>
        <strain evidence="1 2">SNNU513</strain>
    </source>
</reference>
<name>A0ABY9P6F7_9GAMM</name>
<evidence type="ECO:0000313" key="1">
    <source>
        <dbReference type="EMBL" id="WMT02647.1"/>
    </source>
</evidence>